<dbReference type="Gene3D" id="2.20.100.10">
    <property type="entry name" value="Thrombospondin type-1 (TSP1) repeat"/>
    <property type="match status" value="1"/>
</dbReference>
<evidence type="ECO:0000256" key="18">
    <source>
        <dbReference type="ARBA" id="ARBA00023180"/>
    </source>
</evidence>
<evidence type="ECO:0000256" key="16">
    <source>
        <dbReference type="ARBA" id="ARBA00023157"/>
    </source>
</evidence>
<dbReference type="Pfam" id="PF01823">
    <property type="entry name" value="MACPF"/>
    <property type="match status" value="1"/>
</dbReference>
<feature type="domain" description="MACPF" evidence="25">
    <location>
        <begin position="143"/>
        <end position="506"/>
    </location>
</feature>
<evidence type="ECO:0000256" key="5">
    <source>
        <dbReference type="ARBA" id="ARBA00022452"/>
    </source>
</evidence>
<dbReference type="PROSITE" id="PS50092">
    <property type="entry name" value="TSP1"/>
    <property type="match status" value="1"/>
</dbReference>
<evidence type="ECO:0000256" key="14">
    <source>
        <dbReference type="ARBA" id="ARBA00023058"/>
    </source>
</evidence>
<keyword evidence="5" id="KW-1134">Transmembrane beta strand</keyword>
<evidence type="ECO:0000256" key="12">
    <source>
        <dbReference type="ARBA" id="ARBA00022859"/>
    </source>
</evidence>
<dbReference type="PANTHER" id="PTHR45742:SF3">
    <property type="entry name" value="COMPLEMENT COMPONENT C9"/>
    <property type="match status" value="1"/>
</dbReference>
<keyword evidence="16 22" id="KW-1015">Disulfide bond</keyword>
<dbReference type="InterPro" id="IPR036055">
    <property type="entry name" value="LDL_receptor-like_sf"/>
</dbReference>
<evidence type="ECO:0000256" key="17">
    <source>
        <dbReference type="ARBA" id="ARBA00023162"/>
    </source>
</evidence>
<keyword evidence="9" id="KW-0399">Innate immunity</keyword>
<dbReference type="SMART" id="SM00192">
    <property type="entry name" value="LDLa"/>
    <property type="match status" value="1"/>
</dbReference>
<evidence type="ECO:0000256" key="24">
    <source>
        <dbReference type="SAM" id="SignalP"/>
    </source>
</evidence>
<name>M4QCJ8_9CHON</name>
<accession>M4QCJ8</accession>
<keyword evidence="24" id="KW-0732">Signal</keyword>
<dbReference type="PROSITE" id="PS51412">
    <property type="entry name" value="MACPF_2"/>
    <property type="match status" value="1"/>
</dbReference>
<evidence type="ECO:0000256" key="19">
    <source>
        <dbReference type="ARBA" id="ARBA00023298"/>
    </source>
</evidence>
<keyword evidence="17" id="KW-0179">Complement alternate pathway</keyword>
<keyword evidence="11" id="KW-0204">Cytolysis</keyword>
<comment type="caution">
    <text evidence="22">Lacks conserved residue(s) required for the propagation of feature annotation.</text>
</comment>
<feature type="disulfide bond" evidence="22">
    <location>
        <begin position="113"/>
        <end position="131"/>
    </location>
</feature>
<evidence type="ECO:0000256" key="8">
    <source>
        <dbReference type="ARBA" id="ARBA00022537"/>
    </source>
</evidence>
<comment type="similarity">
    <text evidence="3">Belongs to the complement C6/C7/C8/C9 family.</text>
</comment>
<dbReference type="SUPFAM" id="SSF57196">
    <property type="entry name" value="EGF/Laminin"/>
    <property type="match status" value="1"/>
</dbReference>
<dbReference type="PANTHER" id="PTHR45742">
    <property type="entry name" value="COMPLEMENT COMPONENT C6"/>
    <property type="match status" value="1"/>
</dbReference>
<dbReference type="Pfam" id="PF00090">
    <property type="entry name" value="TSP_1"/>
    <property type="match status" value="1"/>
</dbReference>
<keyword evidence="14" id="KW-0473">Membrane attack complex</keyword>
<evidence type="ECO:0000256" key="20">
    <source>
        <dbReference type="ARBA" id="ARBA00093294"/>
    </source>
</evidence>
<evidence type="ECO:0000256" key="22">
    <source>
        <dbReference type="PROSITE-ProRule" id="PRU00124"/>
    </source>
</evidence>
<keyword evidence="6" id="KW-0964">Secreted</keyword>
<reference evidence="26" key="1">
    <citation type="journal article" date="2013" name="Fish Shellfish Immunol.">
        <title>Molecular characterization and expression analysis of complement component C9 gene in the whitespotted bambooshark, Chiloscyllium plagiosum.</title>
        <authorList>
            <person name="Wang Y."/>
            <person name="Xu S."/>
            <person name="Su Y."/>
            <person name="Ye B."/>
            <person name="Hua Z."/>
        </authorList>
    </citation>
    <scope>NUCLEOTIDE SEQUENCE</scope>
</reference>
<evidence type="ECO:0000313" key="26">
    <source>
        <dbReference type="EMBL" id="AGH20712.1"/>
    </source>
</evidence>
<dbReference type="GO" id="GO:0044218">
    <property type="term" value="C:other organism cell membrane"/>
    <property type="evidence" value="ECO:0007669"/>
    <property type="project" value="UniProtKB-KW"/>
</dbReference>
<evidence type="ECO:0000256" key="13">
    <source>
        <dbReference type="ARBA" id="ARBA00022875"/>
    </source>
</evidence>
<dbReference type="EMBL" id="KC311226">
    <property type="protein sequence ID" value="AGH20712.1"/>
    <property type="molecule type" value="mRNA"/>
</dbReference>
<dbReference type="SUPFAM" id="SSF57424">
    <property type="entry name" value="LDL receptor-like module"/>
    <property type="match status" value="1"/>
</dbReference>
<comment type="subunit">
    <text evidence="21">Homooligomer; about 20 C9 chains oligomerize to give rise to a huge beta-barrel that forms a 100 Angstrom diameter pore in target membranes. Component of the membrane attack complex (MAC), composed of complement C5b, C6, C7, C8A, C8B, C8G and multiple copies of the pore-forming subunit C9.</text>
</comment>
<evidence type="ECO:0000256" key="23">
    <source>
        <dbReference type="SAM" id="MobiDB-lite"/>
    </source>
</evidence>
<evidence type="ECO:0000256" key="21">
    <source>
        <dbReference type="ARBA" id="ARBA00093512"/>
    </source>
</evidence>
<dbReference type="Gene3D" id="2.10.25.10">
    <property type="entry name" value="Laminin"/>
    <property type="match status" value="1"/>
</dbReference>
<dbReference type="CDD" id="cd00112">
    <property type="entry name" value="LDLa"/>
    <property type="match status" value="1"/>
</dbReference>
<evidence type="ECO:0000256" key="4">
    <source>
        <dbReference type="ARBA" id="ARBA00018261"/>
    </source>
</evidence>
<dbReference type="PROSITE" id="PS00279">
    <property type="entry name" value="MACPF_1"/>
    <property type="match status" value="1"/>
</dbReference>
<keyword evidence="13" id="KW-0180">Complement pathway</keyword>
<protein>
    <recommendedName>
        <fullName evidence="4">Complement component C9</fullName>
    </recommendedName>
</protein>
<proteinExistence type="evidence at transcript level"/>
<evidence type="ECO:0000256" key="6">
    <source>
        <dbReference type="ARBA" id="ARBA00022525"/>
    </source>
</evidence>
<dbReference type="AlphaFoldDB" id="M4QCJ8"/>
<evidence type="ECO:0000256" key="3">
    <source>
        <dbReference type="ARBA" id="ARBA00009214"/>
    </source>
</evidence>
<dbReference type="Pfam" id="PF00057">
    <property type="entry name" value="Ldl_recept_a"/>
    <property type="match status" value="1"/>
</dbReference>
<keyword evidence="18" id="KW-0325">Glycoprotein</keyword>
<keyword evidence="10" id="KW-0812">Transmembrane</keyword>
<dbReference type="PRINTS" id="PR00764">
    <property type="entry name" value="COMPLEMENTC9"/>
</dbReference>
<feature type="region of interest" description="Disordered" evidence="23">
    <location>
        <begin position="547"/>
        <end position="568"/>
    </location>
</feature>
<dbReference type="SMART" id="SM00457">
    <property type="entry name" value="MACPF"/>
    <property type="match status" value="1"/>
</dbReference>
<organism evidence="26">
    <name type="scientific">Chiloscyllium plagiosum</name>
    <name type="common">whitespotted bambooshark</name>
    <dbReference type="NCBI Taxonomy" id="36176"/>
    <lineage>
        <taxon>Eukaryota</taxon>
        <taxon>Metazoa</taxon>
        <taxon>Chordata</taxon>
        <taxon>Craniata</taxon>
        <taxon>Vertebrata</taxon>
        <taxon>Chondrichthyes</taxon>
        <taxon>Elasmobranchii</taxon>
        <taxon>Galeomorphii</taxon>
        <taxon>Galeoidea</taxon>
        <taxon>Orectolobiformes</taxon>
        <taxon>Hemiscylliidae</taxon>
        <taxon>Chiloscyllium</taxon>
    </lineage>
</organism>
<evidence type="ECO:0000256" key="15">
    <source>
        <dbReference type="ARBA" id="ARBA00023136"/>
    </source>
</evidence>
<keyword evidence="12" id="KW-0391">Immunity</keyword>
<dbReference type="InterPro" id="IPR001862">
    <property type="entry name" value="MAC_perforin"/>
</dbReference>
<dbReference type="InterPro" id="IPR036383">
    <property type="entry name" value="TSP1_rpt_sf"/>
</dbReference>
<dbReference type="Gene3D" id="4.10.400.10">
    <property type="entry name" value="Low-density Lipoprotein Receptor"/>
    <property type="match status" value="1"/>
</dbReference>
<keyword evidence="7" id="KW-0245">EGF-like domain</keyword>
<dbReference type="InterPro" id="IPR023415">
    <property type="entry name" value="LDLR_class-A_CS"/>
</dbReference>
<keyword evidence="8" id="KW-1052">Target cell membrane</keyword>
<dbReference type="InterPro" id="IPR002172">
    <property type="entry name" value="LDrepeatLR_classA_rpt"/>
</dbReference>
<dbReference type="InterPro" id="IPR020864">
    <property type="entry name" value="MACPF"/>
</dbReference>
<evidence type="ECO:0000256" key="10">
    <source>
        <dbReference type="ARBA" id="ARBA00022692"/>
    </source>
</evidence>
<evidence type="ECO:0000256" key="2">
    <source>
        <dbReference type="ARBA" id="ARBA00004613"/>
    </source>
</evidence>
<dbReference type="GO" id="GO:0006957">
    <property type="term" value="P:complement activation, alternative pathway"/>
    <property type="evidence" value="ECO:0007669"/>
    <property type="project" value="UniProtKB-KW"/>
</dbReference>
<dbReference type="InterPro" id="IPR020863">
    <property type="entry name" value="MACPF_CS"/>
</dbReference>
<comment type="function">
    <text evidence="20">Pore-forming component of the membrane attack complex (MAC), a multiprotein complex activated by the complement cascade, which inserts into a target cell membrane and forms a pore, leading to target cell membrane rupture and cell lysis. The MAC is initiated by proteolytic cleavage of C5 into complement C5b in response to the classical, alternative, lectin and GZMK complement pathways. The complement pathways consist in a cascade of proteins that leads to phagocytosis and breakdown of pathogens and signaling that strengthens the adaptive immune system. Constitutes the pore-forming subunit of the MAC complex: during MAC assembly, C9 associates with the C5b8 intermediate complex, and polymerizes to complete the pore.</text>
</comment>
<evidence type="ECO:0000256" key="9">
    <source>
        <dbReference type="ARBA" id="ARBA00022588"/>
    </source>
</evidence>
<dbReference type="GO" id="GO:0005579">
    <property type="term" value="C:membrane attack complex"/>
    <property type="evidence" value="ECO:0007669"/>
    <property type="project" value="UniProtKB-KW"/>
</dbReference>
<feature type="signal peptide" evidence="24">
    <location>
        <begin position="1"/>
        <end position="22"/>
    </location>
</feature>
<dbReference type="PROSITE" id="PS50068">
    <property type="entry name" value="LDLRA_2"/>
    <property type="match status" value="1"/>
</dbReference>
<dbReference type="GO" id="GO:0031640">
    <property type="term" value="P:killing of cells of another organism"/>
    <property type="evidence" value="ECO:0007669"/>
    <property type="project" value="UniProtKB-KW"/>
</dbReference>
<evidence type="ECO:0000256" key="7">
    <source>
        <dbReference type="ARBA" id="ARBA00022536"/>
    </source>
</evidence>
<evidence type="ECO:0000256" key="11">
    <source>
        <dbReference type="ARBA" id="ARBA00022852"/>
    </source>
</evidence>
<dbReference type="SMART" id="SM00209">
    <property type="entry name" value="TSP1"/>
    <property type="match status" value="1"/>
</dbReference>
<dbReference type="SUPFAM" id="SSF82895">
    <property type="entry name" value="TSP-1 type 1 repeat"/>
    <property type="match status" value="1"/>
</dbReference>
<dbReference type="GO" id="GO:0005576">
    <property type="term" value="C:extracellular region"/>
    <property type="evidence" value="ECO:0007669"/>
    <property type="project" value="UniProtKB-SubCell"/>
</dbReference>
<comment type="subcellular location">
    <subcellularLocation>
        <location evidence="2">Secreted</location>
    </subcellularLocation>
    <subcellularLocation>
        <location evidence="1">Target cell membrane</location>
        <topology evidence="1">Multi-pass membrane protein</topology>
    </subcellularLocation>
</comment>
<keyword evidence="19" id="KW-1053">Target membrane</keyword>
<dbReference type="InterPro" id="IPR000884">
    <property type="entry name" value="TSP1_rpt"/>
</dbReference>
<evidence type="ECO:0000259" key="25">
    <source>
        <dbReference type="PROSITE" id="PS51412"/>
    </source>
</evidence>
<dbReference type="PROSITE" id="PS01209">
    <property type="entry name" value="LDLRA_1"/>
    <property type="match status" value="1"/>
</dbReference>
<feature type="disulfide bond" evidence="22">
    <location>
        <begin position="125"/>
        <end position="140"/>
    </location>
</feature>
<evidence type="ECO:0000256" key="1">
    <source>
        <dbReference type="ARBA" id="ARBA00004276"/>
    </source>
</evidence>
<feature type="chain" id="PRO_5004056557" description="Complement component C9" evidence="24">
    <location>
        <begin position="23"/>
        <end position="603"/>
    </location>
</feature>
<keyword evidence="15" id="KW-0472">Membrane</keyword>
<dbReference type="GO" id="GO:0006958">
    <property type="term" value="P:complement activation, classical pathway"/>
    <property type="evidence" value="ECO:0007669"/>
    <property type="project" value="UniProtKB-KW"/>
</dbReference>
<feature type="region of interest" description="Disordered" evidence="23">
    <location>
        <begin position="581"/>
        <end position="603"/>
    </location>
</feature>
<sequence>MTGIPLYAFLVSSVTLLSISESKERATVDNDPPWSRAKRAVNTPAAIACELSPWGQWSSCQPCQGLRYRSRKIVRFGQFGGRTCTDILSTEETCPLTGNCEELPVNCGNNFQCENGRCIPRRLKCNEDNDCGDFSDEDDCESFRSPCAKVLEPLEIGHTAGSGLIIFGMEPRKSPFNNKFYNGLCENVFDSNRRTRFRIPWNIGFFSFQTQATQAFTTEVYESSTEVVTKIMEETTSGFNVGLSLTTKSNKVDATAGVGFNLNKSRNLEVLLSHNQSQTNEYLRVKGQIQLAKFHMRNKRYMLDDDFIIDLKNLPREYDKGVYFKFLESYGTHYSSAGTLGGDYQMVYVLDKSEMMKDRITNEQVKRCLGFDANFNIQQSLMEAHNSTKVGVNLNLNTDTCRKITKGSYTSKTEKPIIKDVLSFVSGGDTVFLTKLNVLLSERMQPLDVSVYMDWARSLIHAAVLVRQQVVPVYSLVPVTMRDATVIRQNLERAISDYEAEYSVCKCAPCMNGGTVIQLDGQCRCLCSMMFQGLACEIPKPQNKGKAGYPMGGAAGQSGPPVATTNKSVADSAWAHRVKVSHVRGRTRAPVTAETQDQMEEAK</sequence>